<keyword evidence="2" id="KW-1185">Reference proteome</keyword>
<dbReference type="PANTHER" id="PTHR24202:SF4">
    <property type="entry name" value="E3 UBIQUITIN-PROTEIN LIGASE MIB2-RELATED"/>
    <property type="match status" value="1"/>
</dbReference>
<dbReference type="Proteomes" id="UP000708208">
    <property type="component" value="Unassembled WGS sequence"/>
</dbReference>
<evidence type="ECO:0000313" key="1">
    <source>
        <dbReference type="EMBL" id="CAG7731345.1"/>
    </source>
</evidence>
<organism evidence="1 2">
    <name type="scientific">Allacma fusca</name>
    <dbReference type="NCBI Taxonomy" id="39272"/>
    <lineage>
        <taxon>Eukaryota</taxon>
        <taxon>Metazoa</taxon>
        <taxon>Ecdysozoa</taxon>
        <taxon>Arthropoda</taxon>
        <taxon>Hexapoda</taxon>
        <taxon>Collembola</taxon>
        <taxon>Symphypleona</taxon>
        <taxon>Sminthuridae</taxon>
        <taxon>Allacma</taxon>
    </lineage>
</organism>
<evidence type="ECO:0000313" key="2">
    <source>
        <dbReference type="Proteomes" id="UP000708208"/>
    </source>
</evidence>
<comment type="caution">
    <text evidence="1">The sequence shown here is derived from an EMBL/GenBank/DDBJ whole genome shotgun (WGS) entry which is preliminary data.</text>
</comment>
<dbReference type="PANTHER" id="PTHR24202">
    <property type="entry name" value="E3 UBIQUITIN-PROTEIN LIGASE MIB2"/>
    <property type="match status" value="1"/>
</dbReference>
<dbReference type="EMBL" id="CAJVCH010210590">
    <property type="protein sequence ID" value="CAG7731345.1"/>
    <property type="molecule type" value="Genomic_DNA"/>
</dbReference>
<accession>A0A8J2P485</accession>
<protein>
    <submittedName>
        <fullName evidence="1">Uncharacterized protein</fullName>
    </submittedName>
</protein>
<name>A0A8J2P485_9HEXA</name>
<sequence length="215" mass="24253">MSLVDLRVVKIPQRVFYLCALRVGKLDVDHPFAKFDMSEDSIANKMPLRAHSRKVTAKGIFTDAIVVRGKDWPYGNKYGKKNCEGVVLAVNSFHRGSVEVSFPGSVETKSCKLALFGSVDLKFVNSSSNGTYYPDHLPFLKYKNISGDDFDHFVLSHADDNQNARDNAHLDFVSMLYKDKMGKILANPRSIPDEDFHDHHEKAIEFCLEADFDCS</sequence>
<gene>
    <name evidence="1" type="ORF">AFUS01_LOCUS19943</name>
</gene>
<dbReference type="GO" id="GO:0005737">
    <property type="term" value="C:cytoplasm"/>
    <property type="evidence" value="ECO:0007669"/>
    <property type="project" value="TreeGrafter"/>
</dbReference>
<reference evidence="1" key="1">
    <citation type="submission" date="2021-06" db="EMBL/GenBank/DDBJ databases">
        <authorList>
            <person name="Hodson N. C."/>
            <person name="Mongue J. A."/>
            <person name="Jaron S. K."/>
        </authorList>
    </citation>
    <scope>NUCLEOTIDE SEQUENCE</scope>
</reference>
<proteinExistence type="predicted"/>
<dbReference type="AlphaFoldDB" id="A0A8J2P485"/>
<dbReference type="GO" id="GO:0016567">
    <property type="term" value="P:protein ubiquitination"/>
    <property type="evidence" value="ECO:0007669"/>
    <property type="project" value="TreeGrafter"/>
</dbReference>